<dbReference type="CDD" id="cd01823">
    <property type="entry name" value="SEST_like"/>
    <property type="match status" value="1"/>
</dbReference>
<keyword evidence="4" id="KW-1185">Reference proteome</keyword>
<feature type="region of interest" description="Disordered" evidence="1">
    <location>
        <begin position="1151"/>
        <end position="1171"/>
    </location>
</feature>
<proteinExistence type="predicted"/>
<feature type="region of interest" description="Disordered" evidence="1">
    <location>
        <begin position="15"/>
        <end position="70"/>
    </location>
</feature>
<dbReference type="Proteomes" id="UP000660554">
    <property type="component" value="Unassembled WGS sequence"/>
</dbReference>
<feature type="chain" id="PRO_5046180653" description="NocE" evidence="2">
    <location>
        <begin position="21"/>
        <end position="1374"/>
    </location>
</feature>
<reference evidence="4" key="1">
    <citation type="submission" date="2020-09" db="EMBL/GenBank/DDBJ databases">
        <title>Whole genome shotgun sequence of Streptomyces cinnamonensis NBRC 15873.</title>
        <authorList>
            <person name="Komaki H."/>
            <person name="Tamura T."/>
        </authorList>
    </citation>
    <scope>NUCLEOTIDE SEQUENCE [LARGE SCALE GENOMIC DNA]</scope>
    <source>
        <strain evidence="4">NBRC 15873</strain>
    </source>
</reference>
<gene>
    <name evidence="3" type="ORF">Scinn_64720</name>
</gene>
<evidence type="ECO:0000256" key="2">
    <source>
        <dbReference type="SAM" id="SignalP"/>
    </source>
</evidence>
<dbReference type="PANTHER" id="PTHR37981:SF1">
    <property type="entry name" value="SGNH HYDROLASE-TYPE ESTERASE DOMAIN-CONTAINING PROTEIN"/>
    <property type="match status" value="1"/>
</dbReference>
<feature type="compositionally biased region" description="Low complexity" evidence="1">
    <location>
        <begin position="449"/>
        <end position="466"/>
    </location>
</feature>
<dbReference type="Gene3D" id="3.40.50.1110">
    <property type="entry name" value="SGNH hydrolase"/>
    <property type="match status" value="1"/>
</dbReference>
<dbReference type="Gene3D" id="1.10.530.10">
    <property type="match status" value="1"/>
</dbReference>
<feature type="signal peptide" evidence="2">
    <location>
        <begin position="1"/>
        <end position="20"/>
    </location>
</feature>
<dbReference type="InterPro" id="IPR037460">
    <property type="entry name" value="SEST-like"/>
</dbReference>
<feature type="compositionally biased region" description="Basic and acidic residues" evidence="1">
    <location>
        <begin position="44"/>
        <end position="69"/>
    </location>
</feature>
<feature type="compositionally biased region" description="Polar residues" evidence="1">
    <location>
        <begin position="361"/>
        <end position="370"/>
    </location>
</feature>
<dbReference type="PANTHER" id="PTHR37981">
    <property type="entry name" value="LIPASE 2"/>
    <property type="match status" value="1"/>
</dbReference>
<comment type="caution">
    <text evidence="3">The sequence shown here is derived from an EMBL/GenBank/DDBJ whole genome shotgun (WGS) entry which is preliminary data.</text>
</comment>
<dbReference type="InterPro" id="IPR036514">
    <property type="entry name" value="SGNH_hydro_sf"/>
</dbReference>
<name>A0ABQ3NW70_STRVG</name>
<feature type="region of interest" description="Disordered" evidence="1">
    <location>
        <begin position="412"/>
        <end position="466"/>
    </location>
</feature>
<evidence type="ECO:0000256" key="1">
    <source>
        <dbReference type="SAM" id="MobiDB-lite"/>
    </source>
</evidence>
<evidence type="ECO:0008006" key="5">
    <source>
        <dbReference type="Google" id="ProtNLM"/>
    </source>
</evidence>
<dbReference type="RefSeq" id="WP_246555846.1">
    <property type="nucleotide sequence ID" value="NZ_BMRU01000027.1"/>
</dbReference>
<sequence length="1374" mass="145546">MTAAITLSLAAGVSTSQAFSAPAPTPPTNAAADPAAPSNGAEAPKPEAVPEKDRSATLGKDYRGSKDRAWTTSGDGTGFHVLLADEKDGYKWRTAATLAEPGFDTDTWIGNACLTQSGTHAAVAYAPRTFTNKPELMARGAFTAIVDLKSGQVTKLPVQASLGYFSPGCGTGDTAVFSQFADETAPKNETRLVTVDAPTAKSDILTVPGQVTSAIPVGGEIVAAQGPTLVKVSKGAEVRPIKKTSAVPFQLMADAEGGVTYIDRVQPGAKNAGKAAGSLLAPSAKGGPTAPEPTGEVGRITADDVKKADGKAAGTQVATGRLEAFDLARTPSGTVFVTGTATTTGSLPGTVKNPGGLAKESSVSSEGQASVMTRWADGKDSRLRPEDALSARAARTSVKALDTGRTVELDALPTADPIGGEKSLKDGQATSPALQNAAGGSAPATKPGAKNAPSAVSSAAAAAPANDTVDADRYCSVPRNDPRKQAFQPTPRQVEWAVNQTVIGQLNKGASRPANWKNTGMAAYAPQSLFPLTVLDGDPNGTPDRGDEWHVPSQVMLGITAQESNMWQATRYAVPGVTANSLIGNFYGVKYASNGQQQDPWAIDWADADCGYGITQVTDGMRVHGKEKDKEQPKTTVQQEAVALDYAANIASGVNILIEKWNSTRRDGLVINDGHPKWIENWTYALWAYNAGYHAKSTASANSGKWGVGWTNNPANPLWKSNRTPFLEDALGNNAYYHAANPQHWPYQEKVIGWAARPIEAMEKPGKFGAGFREAWWLSPALRTQAKPPVGLFCDASNDCDKSKISESDSNKTGQGACLLPGDPDTKNPLYLKCWYNKPASWKNCKDAQCGTPVHRFNDTYPEQPDEASYPPRCTIGLPEGTLIVDDMPNGAYPAGGARNCANAESAGSFQFTFNGAGGGYPAKIDTHQVGAGFRNHFWFTHTRSKGTPDGARLFTTGTWTLNKPNRGWMRVWVHIPDHGAHTRQASYQIKGSDSSSPVRVQPQRVLENKWADLGVFNFTSTPQVVLDSHSIDGNGSEDIAWDAVGFQPLGAKPANFVVAMGDSYSSGEGASVSGGGDYYKETDLLGKDEKLRNACHRSKHAWSRQATLPGHSKSIGAMSDDRDGNMDYHLIACSGAETENILSADDQVGPVKGAKNAEGQSGQSSYGELPQLDKGYLDQNTTLVTMSIGGNDARFTDVITECMIMAGLKNCQDAELSDQSEPLKITEPRLIKEKVRPSIVTTLKEIAERAPKAKIVLMGYPKLLEGEVCVPGIHKEEQPWVNSIGALLTEQMAGAAADARAAGVKAWFSDPTAAFKGQGICGSPETIHGIVTDKTPGDKDDLKPSAQSFHPKIAGARLYANSLQSTLNSPEMK</sequence>
<protein>
    <recommendedName>
        <fullName evidence="5">NocE</fullName>
    </recommendedName>
</protein>
<dbReference type="SUPFAM" id="SSF52266">
    <property type="entry name" value="SGNH hydrolase"/>
    <property type="match status" value="1"/>
</dbReference>
<dbReference type="GeneID" id="86955047"/>
<feature type="region of interest" description="Disordered" evidence="1">
    <location>
        <begin position="346"/>
        <end position="370"/>
    </location>
</feature>
<accession>A0ABQ3NW70</accession>
<feature type="compositionally biased region" description="Low complexity" evidence="1">
    <location>
        <begin position="18"/>
        <end position="43"/>
    </location>
</feature>
<evidence type="ECO:0000313" key="3">
    <source>
        <dbReference type="EMBL" id="GHI17009.1"/>
    </source>
</evidence>
<organism evidence="3 4">
    <name type="scientific">Streptomyces virginiae</name>
    <name type="common">Streptomyces cinnamonensis</name>
    <dbReference type="NCBI Taxonomy" id="1961"/>
    <lineage>
        <taxon>Bacteria</taxon>
        <taxon>Bacillati</taxon>
        <taxon>Actinomycetota</taxon>
        <taxon>Actinomycetes</taxon>
        <taxon>Kitasatosporales</taxon>
        <taxon>Streptomycetaceae</taxon>
        <taxon>Streptomyces</taxon>
    </lineage>
</organism>
<keyword evidence="2" id="KW-0732">Signal</keyword>
<feature type="region of interest" description="Disordered" evidence="1">
    <location>
        <begin position="272"/>
        <end position="297"/>
    </location>
</feature>
<evidence type="ECO:0000313" key="4">
    <source>
        <dbReference type="Proteomes" id="UP000660554"/>
    </source>
</evidence>
<dbReference type="EMBL" id="BNDV01000016">
    <property type="protein sequence ID" value="GHI17009.1"/>
    <property type="molecule type" value="Genomic_DNA"/>
</dbReference>